<accession>A0AA95I8N3</accession>
<dbReference type="Proteomes" id="UP001177943">
    <property type="component" value="Chromosome"/>
</dbReference>
<proteinExistence type="predicted"/>
<evidence type="ECO:0000313" key="1">
    <source>
        <dbReference type="EMBL" id="WHX49633.1"/>
    </source>
</evidence>
<dbReference type="AlphaFoldDB" id="A0AA95I8N3"/>
<gene>
    <name evidence="1" type="ORF">QNH46_02815</name>
</gene>
<reference evidence="1" key="1">
    <citation type="submission" date="2023-05" db="EMBL/GenBank/DDBJ databases">
        <title>Comparative genomics of Bacillaceae isolates and their secondary metabolite potential.</title>
        <authorList>
            <person name="Song L."/>
            <person name="Nielsen L.J."/>
            <person name="Mohite O."/>
            <person name="Xu X."/>
            <person name="Weber T."/>
            <person name="Kovacs A.T."/>
        </authorList>
    </citation>
    <scope>NUCLEOTIDE SEQUENCE</scope>
    <source>
        <strain evidence="1">B2_4</strain>
    </source>
</reference>
<protein>
    <submittedName>
        <fullName evidence="1">Uncharacterized protein</fullName>
    </submittedName>
</protein>
<sequence>MDTVDLQDIVRFTCSVHGQTSRLTYGVLSQQRARSNNILA</sequence>
<dbReference type="KEGG" id="pwn:QNH46_02815"/>
<evidence type="ECO:0000313" key="2">
    <source>
        <dbReference type="Proteomes" id="UP001177943"/>
    </source>
</evidence>
<dbReference type="RefSeq" id="WP_283926829.1">
    <property type="nucleotide sequence ID" value="NZ_CP126084.1"/>
</dbReference>
<name>A0AA95I8N3_9BACL</name>
<dbReference type="EMBL" id="CP126084">
    <property type="protein sequence ID" value="WHX49633.1"/>
    <property type="molecule type" value="Genomic_DNA"/>
</dbReference>
<organism evidence="1 2">
    <name type="scientific">Paenibacillus woosongensis</name>
    <dbReference type="NCBI Taxonomy" id="307580"/>
    <lineage>
        <taxon>Bacteria</taxon>
        <taxon>Bacillati</taxon>
        <taxon>Bacillota</taxon>
        <taxon>Bacilli</taxon>
        <taxon>Bacillales</taxon>
        <taxon>Paenibacillaceae</taxon>
        <taxon>Paenibacillus</taxon>
    </lineage>
</organism>